<dbReference type="OrthoDB" id="414463at2759"/>
<dbReference type="PANTHER" id="PTHR31223:SF70">
    <property type="entry name" value="LOG FAMILY PROTEIN YJL055W"/>
    <property type="match status" value="1"/>
</dbReference>
<comment type="catalytic activity">
    <reaction evidence="5">
        <text>N(6)-(dimethylallyl)adenosine 5'-phosphate + H2O = N(6)-dimethylallyladenine + D-ribose 5-phosphate</text>
        <dbReference type="Rhea" id="RHEA:48560"/>
        <dbReference type="ChEBI" id="CHEBI:15377"/>
        <dbReference type="ChEBI" id="CHEBI:17660"/>
        <dbReference type="ChEBI" id="CHEBI:57526"/>
        <dbReference type="ChEBI" id="CHEBI:78346"/>
        <dbReference type="EC" id="3.2.2.n1"/>
    </reaction>
</comment>
<evidence type="ECO:0000313" key="7">
    <source>
        <dbReference type="EMBL" id="TXG57882.1"/>
    </source>
</evidence>
<evidence type="ECO:0000256" key="3">
    <source>
        <dbReference type="ARBA" id="ARBA00022712"/>
    </source>
</evidence>
<sequence>MHLVYGGGNLGLMGCVSKTAHEGRSQVLCIIPKAIATCDIIRDTVEEVKIVTSMHERKAEMFDHADAFIVLPDGLGTLEELFEKRASFRLWRDKFLSLLQLLIN</sequence>
<accession>A0A5C7HNV6</accession>
<proteinExistence type="inferred from homology"/>
<dbReference type="Proteomes" id="UP000323000">
    <property type="component" value="Chromosome 7"/>
</dbReference>
<dbReference type="EC" id="3.2.2.n1" evidence="2"/>
<comment type="caution">
    <text evidence="7">The sequence shown here is derived from an EMBL/GenBank/DDBJ whole genome shotgun (WGS) entry which is preliminary data.</text>
</comment>
<reference evidence="8" key="1">
    <citation type="journal article" date="2019" name="Gigascience">
        <title>De novo genome assembly of the endangered Acer yangbiense, a plant species with extremely small populations endemic to Yunnan Province, China.</title>
        <authorList>
            <person name="Yang J."/>
            <person name="Wariss H.M."/>
            <person name="Tao L."/>
            <person name="Zhang R."/>
            <person name="Yun Q."/>
            <person name="Hollingsworth P."/>
            <person name="Dao Z."/>
            <person name="Luo G."/>
            <person name="Guo H."/>
            <person name="Ma Y."/>
            <person name="Sun W."/>
        </authorList>
    </citation>
    <scope>NUCLEOTIDE SEQUENCE [LARGE SCALE GENOMIC DNA]</scope>
    <source>
        <strain evidence="8">cv. Malutang</strain>
    </source>
</reference>
<keyword evidence="8" id="KW-1185">Reference proteome</keyword>
<dbReference type="GO" id="GO:0005829">
    <property type="term" value="C:cytosol"/>
    <property type="evidence" value="ECO:0007669"/>
    <property type="project" value="TreeGrafter"/>
</dbReference>
<evidence type="ECO:0000256" key="2">
    <source>
        <dbReference type="ARBA" id="ARBA00012205"/>
    </source>
</evidence>
<evidence type="ECO:0000256" key="6">
    <source>
        <dbReference type="ARBA" id="ARBA00049153"/>
    </source>
</evidence>
<evidence type="ECO:0000256" key="1">
    <source>
        <dbReference type="ARBA" id="ARBA00006763"/>
    </source>
</evidence>
<keyword evidence="3" id="KW-0203">Cytokinin biosynthesis</keyword>
<dbReference type="SUPFAM" id="SSF102405">
    <property type="entry name" value="MCP/YpsA-like"/>
    <property type="match status" value="1"/>
</dbReference>
<comment type="function">
    <text evidence="4">Cytokinin-activating enzyme working in the direct activation pathway. Phosphoribohydrolase that converts inactive cytokinin nucleotides to the biologically active free-base forms.</text>
</comment>
<protein>
    <recommendedName>
        <fullName evidence="2">cytokinin riboside 5'-monophosphate phosphoribohydrolase</fullName>
        <ecNumber evidence="2">3.2.2.n1</ecNumber>
    </recommendedName>
</protein>
<dbReference type="GO" id="GO:0009691">
    <property type="term" value="P:cytokinin biosynthetic process"/>
    <property type="evidence" value="ECO:0007669"/>
    <property type="project" value="UniProtKB-KW"/>
</dbReference>
<dbReference type="InterPro" id="IPR031100">
    <property type="entry name" value="LOG_fam"/>
</dbReference>
<name>A0A5C7HNV6_9ROSI</name>
<organism evidence="7 8">
    <name type="scientific">Acer yangbiense</name>
    <dbReference type="NCBI Taxonomy" id="1000413"/>
    <lineage>
        <taxon>Eukaryota</taxon>
        <taxon>Viridiplantae</taxon>
        <taxon>Streptophyta</taxon>
        <taxon>Embryophyta</taxon>
        <taxon>Tracheophyta</taxon>
        <taxon>Spermatophyta</taxon>
        <taxon>Magnoliopsida</taxon>
        <taxon>eudicotyledons</taxon>
        <taxon>Gunneridae</taxon>
        <taxon>Pentapetalae</taxon>
        <taxon>rosids</taxon>
        <taxon>malvids</taxon>
        <taxon>Sapindales</taxon>
        <taxon>Sapindaceae</taxon>
        <taxon>Hippocastanoideae</taxon>
        <taxon>Acereae</taxon>
        <taxon>Acer</taxon>
    </lineage>
</organism>
<comment type="similarity">
    <text evidence="1">Belongs to the LOG family.</text>
</comment>
<dbReference type="AlphaFoldDB" id="A0A5C7HNV6"/>
<dbReference type="PANTHER" id="PTHR31223">
    <property type="entry name" value="LOG FAMILY PROTEIN YJL055W"/>
    <property type="match status" value="1"/>
</dbReference>
<evidence type="ECO:0000313" key="8">
    <source>
        <dbReference type="Proteomes" id="UP000323000"/>
    </source>
</evidence>
<comment type="catalytic activity">
    <reaction evidence="6">
        <text>9-ribosyl-trans-zeatin 5'-phosphate + H2O = trans-zeatin + D-ribose 5-phosphate</text>
        <dbReference type="Rhea" id="RHEA:48564"/>
        <dbReference type="ChEBI" id="CHEBI:15377"/>
        <dbReference type="ChEBI" id="CHEBI:16522"/>
        <dbReference type="ChEBI" id="CHEBI:78346"/>
        <dbReference type="ChEBI" id="CHEBI:87947"/>
        <dbReference type="EC" id="3.2.2.n1"/>
    </reaction>
</comment>
<evidence type="ECO:0000256" key="4">
    <source>
        <dbReference type="ARBA" id="ARBA00024884"/>
    </source>
</evidence>
<dbReference type="Pfam" id="PF03641">
    <property type="entry name" value="Lysine_decarbox"/>
    <property type="match status" value="1"/>
</dbReference>
<dbReference type="EMBL" id="VAHF01000007">
    <property type="protein sequence ID" value="TXG57882.1"/>
    <property type="molecule type" value="Genomic_DNA"/>
</dbReference>
<dbReference type="Gene3D" id="3.40.50.450">
    <property type="match status" value="1"/>
</dbReference>
<evidence type="ECO:0000256" key="5">
    <source>
        <dbReference type="ARBA" id="ARBA00047718"/>
    </source>
</evidence>
<dbReference type="GO" id="GO:0016799">
    <property type="term" value="F:hydrolase activity, hydrolyzing N-glycosyl compounds"/>
    <property type="evidence" value="ECO:0007669"/>
    <property type="project" value="TreeGrafter"/>
</dbReference>
<gene>
    <name evidence="7" type="ORF">EZV62_015711</name>
</gene>